<comment type="caution">
    <text evidence="1">The sequence shown here is derived from an EMBL/GenBank/DDBJ whole genome shotgun (WGS) entry which is preliminary data.</text>
</comment>
<dbReference type="RefSeq" id="XP_066663239.1">
    <property type="nucleotide sequence ID" value="XM_066817547.1"/>
</dbReference>
<protein>
    <submittedName>
        <fullName evidence="1">Uncharacterized protein</fullName>
    </submittedName>
</protein>
<name>A0ABR1V854_9PEZI</name>
<gene>
    <name evidence="1" type="ORF">PG997_013233</name>
</gene>
<evidence type="ECO:0000313" key="1">
    <source>
        <dbReference type="EMBL" id="KAK8066486.1"/>
    </source>
</evidence>
<evidence type="ECO:0000313" key="2">
    <source>
        <dbReference type="Proteomes" id="UP001433268"/>
    </source>
</evidence>
<keyword evidence="2" id="KW-1185">Reference proteome</keyword>
<proteinExistence type="predicted"/>
<accession>A0ABR1V854</accession>
<reference evidence="1 2" key="1">
    <citation type="submission" date="2023-01" db="EMBL/GenBank/DDBJ databases">
        <title>Analysis of 21 Apiospora genomes using comparative genomics revels a genus with tremendous synthesis potential of carbohydrate active enzymes and secondary metabolites.</title>
        <authorList>
            <person name="Sorensen T."/>
        </authorList>
    </citation>
    <scope>NUCLEOTIDE SEQUENCE [LARGE SCALE GENOMIC DNA]</scope>
    <source>
        <strain evidence="1 2">CBS 114990</strain>
    </source>
</reference>
<organism evidence="1 2">
    <name type="scientific">Apiospora hydei</name>
    <dbReference type="NCBI Taxonomy" id="1337664"/>
    <lineage>
        <taxon>Eukaryota</taxon>
        <taxon>Fungi</taxon>
        <taxon>Dikarya</taxon>
        <taxon>Ascomycota</taxon>
        <taxon>Pezizomycotina</taxon>
        <taxon>Sordariomycetes</taxon>
        <taxon>Xylariomycetidae</taxon>
        <taxon>Amphisphaeriales</taxon>
        <taxon>Apiosporaceae</taxon>
        <taxon>Apiospora</taxon>
    </lineage>
</organism>
<dbReference type="Proteomes" id="UP001433268">
    <property type="component" value="Unassembled WGS sequence"/>
</dbReference>
<dbReference type="EMBL" id="JAQQWN010000009">
    <property type="protein sequence ID" value="KAK8066486.1"/>
    <property type="molecule type" value="Genomic_DNA"/>
</dbReference>
<sequence>MIVPARVHHGHLILHPKPLKARGAYQVPRRMGTGVSIAIQIQIDIRDRAAHFLQLRQAKQEIHVVLGEFIISQPQQYILRPQVPMAHAVLVQKPHALCDLSQQVAVRLGCVQLAEDRGA</sequence>
<dbReference type="GeneID" id="92050607"/>